<dbReference type="SUPFAM" id="SSF88723">
    <property type="entry name" value="PIN domain-like"/>
    <property type="match status" value="1"/>
</dbReference>
<dbReference type="CDD" id="cd09872">
    <property type="entry name" value="PIN_Sll0205-like"/>
    <property type="match status" value="1"/>
</dbReference>
<dbReference type="PANTHER" id="PTHR36173:SF1">
    <property type="entry name" value="RIBONUCLEASE VAPC22"/>
    <property type="match status" value="1"/>
</dbReference>
<name>A0ABT9DX15_9PROT</name>
<reference evidence="2 3" key="1">
    <citation type="submission" date="2023-08" db="EMBL/GenBank/DDBJ databases">
        <title>The draft genome sequence of Paracraurococcus sp. LOR1-02.</title>
        <authorList>
            <person name="Kingkaew E."/>
            <person name="Tanasupawat S."/>
        </authorList>
    </citation>
    <scope>NUCLEOTIDE SEQUENCE [LARGE SCALE GENOMIC DNA]</scope>
    <source>
        <strain evidence="2 3">LOR1-02</strain>
    </source>
</reference>
<evidence type="ECO:0000259" key="1">
    <source>
        <dbReference type="Pfam" id="PF01850"/>
    </source>
</evidence>
<dbReference type="InterPro" id="IPR041705">
    <property type="entry name" value="PIN_Sll0205"/>
</dbReference>
<gene>
    <name evidence="2" type="ORF">Q7A36_08760</name>
</gene>
<feature type="domain" description="PIN" evidence="1">
    <location>
        <begin position="6"/>
        <end position="128"/>
    </location>
</feature>
<evidence type="ECO:0000313" key="2">
    <source>
        <dbReference type="EMBL" id="MDO9708432.1"/>
    </source>
</evidence>
<proteinExistence type="predicted"/>
<dbReference type="PANTHER" id="PTHR36173">
    <property type="entry name" value="RIBONUCLEASE VAPC16-RELATED"/>
    <property type="match status" value="1"/>
</dbReference>
<dbReference type="EMBL" id="JAUTWS010000006">
    <property type="protein sequence ID" value="MDO9708432.1"/>
    <property type="molecule type" value="Genomic_DNA"/>
</dbReference>
<dbReference type="InterPro" id="IPR029060">
    <property type="entry name" value="PIN-like_dom_sf"/>
</dbReference>
<dbReference type="Gene3D" id="3.40.50.1010">
    <property type="entry name" value="5'-nuclease"/>
    <property type="match status" value="1"/>
</dbReference>
<comment type="caution">
    <text evidence="2">The sequence shown here is derived from an EMBL/GenBank/DDBJ whole genome shotgun (WGS) entry which is preliminary data.</text>
</comment>
<dbReference type="Pfam" id="PF01850">
    <property type="entry name" value="PIN"/>
    <property type="match status" value="1"/>
</dbReference>
<sequence>MAARGVLLDTCALIWVATASPMLSPALGAIRAAAEAGEVHISLISAWEIACLARRRAARSPLFLPDPKSWFAAALRGPGIRLAPFTPEIAVDTEFLPSDPHRDPADRALIATARHLGLPLVTRDARILACAEAGHVGAVAC</sequence>
<keyword evidence="3" id="KW-1185">Reference proteome</keyword>
<evidence type="ECO:0000313" key="3">
    <source>
        <dbReference type="Proteomes" id="UP001243009"/>
    </source>
</evidence>
<dbReference type="Proteomes" id="UP001243009">
    <property type="component" value="Unassembled WGS sequence"/>
</dbReference>
<dbReference type="RefSeq" id="WP_305103301.1">
    <property type="nucleotide sequence ID" value="NZ_JAUTWS010000006.1"/>
</dbReference>
<organism evidence="2 3">
    <name type="scientific">Paracraurococcus lichenis</name>
    <dbReference type="NCBI Taxonomy" id="3064888"/>
    <lineage>
        <taxon>Bacteria</taxon>
        <taxon>Pseudomonadati</taxon>
        <taxon>Pseudomonadota</taxon>
        <taxon>Alphaproteobacteria</taxon>
        <taxon>Acetobacterales</taxon>
        <taxon>Roseomonadaceae</taxon>
        <taxon>Paracraurococcus</taxon>
    </lineage>
</organism>
<protein>
    <submittedName>
        <fullName evidence="2">Type II toxin-antitoxin system VapC family toxin</fullName>
    </submittedName>
</protein>
<accession>A0ABT9DX15</accession>
<dbReference type="InterPro" id="IPR002716">
    <property type="entry name" value="PIN_dom"/>
</dbReference>
<dbReference type="InterPro" id="IPR052919">
    <property type="entry name" value="TA_system_RNase"/>
</dbReference>